<evidence type="ECO:0000256" key="1">
    <source>
        <dbReference type="SAM" id="MobiDB-lite"/>
    </source>
</evidence>
<feature type="region of interest" description="Disordered" evidence="1">
    <location>
        <begin position="72"/>
        <end position="128"/>
    </location>
</feature>
<comment type="caution">
    <text evidence="2">The sequence shown here is derived from an EMBL/GenBank/DDBJ whole genome shotgun (WGS) entry which is preliminary data.</text>
</comment>
<dbReference type="EMBL" id="RQSP01000021">
    <property type="protein sequence ID" value="KAB5606685.1"/>
    <property type="molecule type" value="Genomic_DNA"/>
</dbReference>
<keyword evidence="3" id="KW-1185">Reference proteome</keyword>
<organism evidence="2 3">
    <name type="scientific">Bifidobacterium jacchi</name>
    <dbReference type="NCBI Taxonomy" id="2490545"/>
    <lineage>
        <taxon>Bacteria</taxon>
        <taxon>Bacillati</taxon>
        <taxon>Actinomycetota</taxon>
        <taxon>Actinomycetes</taxon>
        <taxon>Bifidobacteriales</taxon>
        <taxon>Bifidobacteriaceae</taxon>
        <taxon>Bifidobacterium</taxon>
    </lineage>
</organism>
<dbReference type="InterPro" id="IPR057369">
    <property type="entry name" value="VG15"/>
</dbReference>
<gene>
    <name evidence="2" type="ORF">EHS19_06735</name>
</gene>
<feature type="region of interest" description="Disordered" evidence="1">
    <location>
        <begin position="35"/>
        <end position="58"/>
    </location>
</feature>
<dbReference type="Pfam" id="PF25310">
    <property type="entry name" value="VG15"/>
    <property type="match status" value="1"/>
</dbReference>
<sequence>MSKSRADGWRRVSDGDPCAFCAMLVTRGPVYTSRDKALHTTNPAPGIPSGTLHKYHPPLRMHRRDRLRRLAAHRTGTAMDRRLLSRRRKPARQNAAHRQNRTAHPAQKRKLPRLRDAQRHTRSIGRAA</sequence>
<accession>A0A5N5RHF6</accession>
<feature type="compositionally biased region" description="Basic residues" evidence="1">
    <location>
        <begin position="98"/>
        <end position="112"/>
    </location>
</feature>
<dbReference type="OrthoDB" id="3194844at2"/>
<proteinExistence type="predicted"/>
<dbReference type="AlphaFoldDB" id="A0A5N5RHF6"/>
<name>A0A5N5RHF6_9BIFI</name>
<protein>
    <submittedName>
        <fullName evidence="2">Uncharacterized protein</fullName>
    </submittedName>
</protein>
<dbReference type="Proteomes" id="UP000326336">
    <property type="component" value="Unassembled WGS sequence"/>
</dbReference>
<reference evidence="2 3" key="1">
    <citation type="journal article" date="2019" name="Int. J. Syst. Evol. Microbiol.">
        <title>Bifidobacterium jacchi sp. nov., isolated from the faeces of a baby common marmoset (Callithrix jacchus).</title>
        <authorList>
            <person name="Modesto M."/>
            <person name="Watanabe K."/>
            <person name="Arita M."/>
            <person name="Satti M."/>
            <person name="Oki K."/>
            <person name="Sciavilla P."/>
            <person name="Patavino C."/>
            <person name="Camma C."/>
            <person name="Michelini S."/>
            <person name="Sgorbati B."/>
            <person name="Mattarelli P."/>
        </authorList>
    </citation>
    <scope>NUCLEOTIDE SEQUENCE [LARGE SCALE GENOMIC DNA]</scope>
    <source>
        <strain evidence="2 3">MRM 9.3</strain>
    </source>
</reference>
<evidence type="ECO:0000313" key="2">
    <source>
        <dbReference type="EMBL" id="KAB5606685.1"/>
    </source>
</evidence>
<evidence type="ECO:0000313" key="3">
    <source>
        <dbReference type="Proteomes" id="UP000326336"/>
    </source>
</evidence>